<name>A0A8K0URV1_9AGAR</name>
<comment type="caution">
    <text evidence="3">The sequence shown here is derived from an EMBL/GenBank/DDBJ whole genome shotgun (WGS) entry which is preliminary data.</text>
</comment>
<dbReference type="EMBL" id="JAEVFJ010000008">
    <property type="protein sequence ID" value="KAH8102915.1"/>
    <property type="molecule type" value="Genomic_DNA"/>
</dbReference>
<dbReference type="AlphaFoldDB" id="A0A8K0URV1"/>
<reference evidence="3" key="1">
    <citation type="journal article" date="2021" name="New Phytol.">
        <title>Evolutionary innovations through gain and loss of genes in the ectomycorrhizal Boletales.</title>
        <authorList>
            <person name="Wu G."/>
            <person name="Miyauchi S."/>
            <person name="Morin E."/>
            <person name="Kuo A."/>
            <person name="Drula E."/>
            <person name="Varga T."/>
            <person name="Kohler A."/>
            <person name="Feng B."/>
            <person name="Cao Y."/>
            <person name="Lipzen A."/>
            <person name="Daum C."/>
            <person name="Hundley H."/>
            <person name="Pangilinan J."/>
            <person name="Johnson J."/>
            <person name="Barry K."/>
            <person name="LaButti K."/>
            <person name="Ng V."/>
            <person name="Ahrendt S."/>
            <person name="Min B."/>
            <person name="Choi I.G."/>
            <person name="Park H."/>
            <person name="Plett J.M."/>
            <person name="Magnuson J."/>
            <person name="Spatafora J.W."/>
            <person name="Nagy L.G."/>
            <person name="Henrissat B."/>
            <person name="Grigoriev I.V."/>
            <person name="Yang Z.L."/>
            <person name="Xu J."/>
            <person name="Martin F.M."/>
        </authorList>
    </citation>
    <scope>NUCLEOTIDE SEQUENCE</scope>
    <source>
        <strain evidence="3">KKN 215</strain>
    </source>
</reference>
<protein>
    <recommendedName>
        <fullName evidence="2">DUF6534 domain-containing protein</fullName>
    </recommendedName>
</protein>
<keyword evidence="1" id="KW-0812">Transmembrane</keyword>
<feature type="transmembrane region" description="Helical" evidence="1">
    <location>
        <begin position="85"/>
        <end position="108"/>
    </location>
</feature>
<feature type="domain" description="DUF6534" evidence="2">
    <location>
        <begin position="170"/>
        <end position="257"/>
    </location>
</feature>
<evidence type="ECO:0000256" key="1">
    <source>
        <dbReference type="SAM" id="Phobius"/>
    </source>
</evidence>
<feature type="transmembrane region" description="Helical" evidence="1">
    <location>
        <begin position="160"/>
        <end position="186"/>
    </location>
</feature>
<feature type="transmembrane region" description="Helical" evidence="1">
    <location>
        <begin position="120"/>
        <end position="140"/>
    </location>
</feature>
<feature type="transmembrane region" description="Helical" evidence="1">
    <location>
        <begin position="49"/>
        <end position="73"/>
    </location>
</feature>
<organism evidence="3 4">
    <name type="scientific">Cristinia sonorae</name>
    <dbReference type="NCBI Taxonomy" id="1940300"/>
    <lineage>
        <taxon>Eukaryota</taxon>
        <taxon>Fungi</taxon>
        <taxon>Dikarya</taxon>
        <taxon>Basidiomycota</taxon>
        <taxon>Agaricomycotina</taxon>
        <taxon>Agaricomycetes</taxon>
        <taxon>Agaricomycetidae</taxon>
        <taxon>Agaricales</taxon>
        <taxon>Pleurotineae</taxon>
        <taxon>Stephanosporaceae</taxon>
        <taxon>Cristinia</taxon>
    </lineage>
</organism>
<keyword evidence="1" id="KW-0472">Membrane</keyword>
<evidence type="ECO:0000259" key="2">
    <source>
        <dbReference type="Pfam" id="PF20152"/>
    </source>
</evidence>
<dbReference type="OrthoDB" id="2971182at2759"/>
<gene>
    <name evidence="3" type="ORF">BXZ70DRAFT_1006099</name>
</gene>
<proteinExistence type="predicted"/>
<evidence type="ECO:0000313" key="4">
    <source>
        <dbReference type="Proteomes" id="UP000813824"/>
    </source>
</evidence>
<dbReference type="PANTHER" id="PTHR40465">
    <property type="entry name" value="CHROMOSOME 1, WHOLE GENOME SHOTGUN SEQUENCE"/>
    <property type="match status" value="1"/>
</dbReference>
<dbReference type="PANTHER" id="PTHR40465:SF1">
    <property type="entry name" value="DUF6534 DOMAIN-CONTAINING PROTEIN"/>
    <property type="match status" value="1"/>
</dbReference>
<dbReference type="Proteomes" id="UP000813824">
    <property type="component" value="Unassembled WGS sequence"/>
</dbReference>
<feature type="transmembrane region" description="Helical" evidence="1">
    <location>
        <begin position="12"/>
        <end position="37"/>
    </location>
</feature>
<evidence type="ECO:0000313" key="3">
    <source>
        <dbReference type="EMBL" id="KAH8102915.1"/>
    </source>
</evidence>
<feature type="transmembrane region" description="Helical" evidence="1">
    <location>
        <begin position="198"/>
        <end position="225"/>
    </location>
</feature>
<keyword evidence="1" id="KW-1133">Transmembrane helix</keyword>
<dbReference type="InterPro" id="IPR045339">
    <property type="entry name" value="DUF6534"/>
</dbReference>
<dbReference type="Pfam" id="PF20152">
    <property type="entry name" value="DUF6534"/>
    <property type="match status" value="1"/>
</dbReference>
<keyword evidence="4" id="KW-1185">Reference proteome</keyword>
<sequence>MSTSPPGDGQLVGGYFVIVYLSLILYGIVVAQTYAYALHAKDDPTSLKITAGIIALCETIHIGLMMHSTYLYSVLDFGHPQLLGLIPWSAGPSVMLGMVITGCVQTYYIRRIYVMSEKNWWLTGLVSIMLFARAPFSFAAGGLMLSLGTWSAFRIQIGPLIAVCLGLGLSAAVDVTITSILIFYLYKARTGFKSTDRVIHTLMAYTINSGFITMICSTLSVVTFVVLPSSLVFAGLVQMSSKLYANSFLGTLNARQRLRKRSNNPSILNRPVSDSVTLSTRFSIGTKPQIEVYQITSALHNPASSRELYSTGVDTEDIEMNGSFSKGAS</sequence>
<accession>A0A8K0URV1</accession>